<feature type="compositionally biased region" description="Polar residues" evidence="1">
    <location>
        <begin position="227"/>
        <end position="249"/>
    </location>
</feature>
<feature type="compositionally biased region" description="Basic and acidic residues" evidence="1">
    <location>
        <begin position="632"/>
        <end position="643"/>
    </location>
</feature>
<reference evidence="2 3" key="1">
    <citation type="submission" date="2024-05" db="EMBL/GenBank/DDBJ databases">
        <title>Genome sequencing and assembly of Indian major carp, Cirrhinus mrigala (Hamilton, 1822).</title>
        <authorList>
            <person name="Mohindra V."/>
            <person name="Chowdhury L.M."/>
            <person name="Lal K."/>
            <person name="Jena J.K."/>
        </authorList>
    </citation>
    <scope>NUCLEOTIDE SEQUENCE [LARGE SCALE GENOMIC DNA]</scope>
    <source>
        <strain evidence="2">CM1030</strain>
        <tissue evidence="2">Blood</tissue>
    </source>
</reference>
<dbReference type="PANTHER" id="PTHR14038:SF5">
    <property type="entry name" value="PROTEIN PRRC2A"/>
    <property type="match status" value="1"/>
</dbReference>
<gene>
    <name evidence="2" type="ORF">M9458_037369</name>
</gene>
<feature type="region of interest" description="Disordered" evidence="1">
    <location>
        <begin position="1"/>
        <end position="309"/>
    </location>
</feature>
<dbReference type="AlphaFoldDB" id="A0ABD0NVI8"/>
<feature type="compositionally biased region" description="Low complexity" evidence="1">
    <location>
        <begin position="296"/>
        <end position="309"/>
    </location>
</feature>
<feature type="compositionally biased region" description="Basic and acidic residues" evidence="1">
    <location>
        <begin position="59"/>
        <end position="71"/>
    </location>
</feature>
<dbReference type="InterPro" id="IPR033184">
    <property type="entry name" value="PRRC2"/>
</dbReference>
<feature type="compositionally biased region" description="Polar residues" evidence="1">
    <location>
        <begin position="141"/>
        <end position="150"/>
    </location>
</feature>
<accession>A0ABD0NVI8</accession>
<dbReference type="PANTHER" id="PTHR14038">
    <property type="entry name" value="BAT2 HLA-B-ASSOCIATED TRANSCRIPT 2"/>
    <property type="match status" value="1"/>
</dbReference>
<feature type="compositionally biased region" description="Basic residues" evidence="1">
    <location>
        <begin position="782"/>
        <end position="795"/>
    </location>
</feature>
<protein>
    <submittedName>
        <fullName evidence="2">Uncharacterized protein</fullName>
    </submittedName>
</protein>
<feature type="non-terminal residue" evidence="2">
    <location>
        <position position="795"/>
    </location>
</feature>
<feature type="compositionally biased region" description="Polar residues" evidence="1">
    <location>
        <begin position="598"/>
        <end position="610"/>
    </location>
</feature>
<dbReference type="Proteomes" id="UP001529510">
    <property type="component" value="Unassembled WGS sequence"/>
</dbReference>
<name>A0ABD0NVI8_CIRMR</name>
<feature type="region of interest" description="Disordered" evidence="1">
    <location>
        <begin position="691"/>
        <end position="795"/>
    </location>
</feature>
<feature type="compositionally biased region" description="Basic and acidic residues" evidence="1">
    <location>
        <begin position="95"/>
        <end position="113"/>
    </location>
</feature>
<feature type="compositionally biased region" description="Low complexity" evidence="1">
    <location>
        <begin position="691"/>
        <end position="704"/>
    </location>
</feature>
<evidence type="ECO:0000256" key="1">
    <source>
        <dbReference type="SAM" id="MobiDB-lite"/>
    </source>
</evidence>
<dbReference type="EMBL" id="JAMKFB020000019">
    <property type="protein sequence ID" value="KAL0165525.1"/>
    <property type="molecule type" value="Genomic_DNA"/>
</dbReference>
<feature type="non-terminal residue" evidence="2">
    <location>
        <position position="1"/>
    </location>
</feature>
<comment type="caution">
    <text evidence="2">The sequence shown here is derived from an EMBL/GenBank/DDBJ whole genome shotgun (WGS) entry which is preliminary data.</text>
</comment>
<keyword evidence="3" id="KW-1185">Reference proteome</keyword>
<feature type="compositionally biased region" description="Basic and acidic residues" evidence="1">
    <location>
        <begin position="192"/>
        <end position="202"/>
    </location>
</feature>
<feature type="compositionally biased region" description="Low complexity" evidence="1">
    <location>
        <begin position="118"/>
        <end position="134"/>
    </location>
</feature>
<proteinExistence type="predicted"/>
<feature type="region of interest" description="Disordered" evidence="1">
    <location>
        <begin position="592"/>
        <end position="643"/>
    </location>
</feature>
<evidence type="ECO:0000313" key="3">
    <source>
        <dbReference type="Proteomes" id="UP001529510"/>
    </source>
</evidence>
<evidence type="ECO:0000313" key="2">
    <source>
        <dbReference type="EMBL" id="KAL0165525.1"/>
    </source>
</evidence>
<feature type="compositionally biased region" description="Basic and acidic residues" evidence="1">
    <location>
        <begin position="261"/>
        <end position="274"/>
    </location>
</feature>
<sequence>HHAHHQPFMGGRGGYSNYPDNGSRMGSHLQQRASSGGTLHGFGHQEGSQQSQIWGTPHPHYDRNGRSDHSALETNSHLQHHGPPAHPPHFSLHPHKQENGREREKGGEPKKSDPSPPLHQLSLSPSCSSSSSSSAREDGSGKQSLHNQVPPQIEHDTGPGHASGRKQEKMGNAQNQPPQHSVQQHHPKANPRSREHKTETHWGPRPGSSSASGSSTHNRKAQGSGMSGNTEEPANQGAENKSFTQSDGTTAKRAGPIKRPVLKEMKREGGEGGGEKATGGSGKDKEQDASQTATKQEQASGAQASSALGGKDDAALSEVTLGVQVKDPKMEKALSRILALQLHSPGGKESILLNKGARLTTHLHQEVADPTVAEESSMAEAEATEALTLAVQVVAAVEKQVEGAAGIIDLLPTVATTMHLLIKNTSERHRLAAVDMDTGALSQIQDALGTEARLEAKALNMKRCQRGGDNGDLKPGARVLVATLLTLTRKTASQTPRLAPPFIFFSSNPKLTDKNVAEVVVVLEEASIEAEAAEECLVDIGLDLALLLMAGLQSLQLHPLLKIQAVEAMVTRRKLQSRISLRVKVQIPPHLIPLGPNAPSNSTGTPNQTLPLFPNRGFERPPRRRRHGRSQHQQDKPPRFRRLKQERENAARINGSGGIIEVVGGQQQRPASPLQETNSTPTTAAANANHSVSATSNNNNNSSNLGGGNQNFNSHHHHHYQGNSQSHPQHHHNHNPAGGAKSPDVSNQNSDQANEEWETASESSDFTEFREREAGGGGKPYSSHHHHHHHHHHHP</sequence>
<organism evidence="2 3">
    <name type="scientific">Cirrhinus mrigala</name>
    <name type="common">Mrigala</name>
    <dbReference type="NCBI Taxonomy" id="683832"/>
    <lineage>
        <taxon>Eukaryota</taxon>
        <taxon>Metazoa</taxon>
        <taxon>Chordata</taxon>
        <taxon>Craniata</taxon>
        <taxon>Vertebrata</taxon>
        <taxon>Euteleostomi</taxon>
        <taxon>Actinopterygii</taxon>
        <taxon>Neopterygii</taxon>
        <taxon>Teleostei</taxon>
        <taxon>Ostariophysi</taxon>
        <taxon>Cypriniformes</taxon>
        <taxon>Cyprinidae</taxon>
        <taxon>Labeoninae</taxon>
        <taxon>Labeonini</taxon>
        <taxon>Cirrhinus</taxon>
    </lineage>
</organism>
<feature type="compositionally biased region" description="Polar residues" evidence="1">
    <location>
        <begin position="28"/>
        <end position="37"/>
    </location>
</feature>